<gene>
    <name evidence="1" type="ORF">ERS852470_02703</name>
</gene>
<dbReference type="Proteomes" id="UP000095558">
    <property type="component" value="Unassembled WGS sequence"/>
</dbReference>
<name>A0A174G5F9_9CLOT</name>
<reference evidence="1 2" key="1">
    <citation type="submission" date="2015-09" db="EMBL/GenBank/DDBJ databases">
        <authorList>
            <consortium name="Pathogen Informatics"/>
        </authorList>
    </citation>
    <scope>NUCLEOTIDE SEQUENCE [LARGE SCALE GENOMIC DNA]</scope>
    <source>
        <strain evidence="1 2">2789STDY5834855</strain>
    </source>
</reference>
<protein>
    <submittedName>
        <fullName evidence="1">Uncharacterized protein</fullName>
    </submittedName>
</protein>
<sequence length="506" mass="58003">MIIDSDLVIMESENPSKDNWNVVANLNSFQNIPNVDQLSTGFGGIFDLIDYNGYLYSIIGSGSKPLEESGFLVFKGKPIETIDEYDSNFDWNWQMIVGPGAKYESGLGIPYHAVATPFKYTACDGNEYVYVGTFSNIIYAIQRMTQFDFSYLYESFKTPTTLYRFDENDNWDLVIGTPNDSQPFETALGNYKAGFVSKCSNIDYSSNQYIWRMSNYNDKLFLGTFDSSTLYDYLIPKNIPCSLNNFKEILKFLLNYLIQLKIINSSKAYNIIDLFKNYTNLSNTPDKISLVYACSHSNEMKPSEYLEEHINNLTINAHLNLLSYFNAFLPDDLSTEITELISDINFVNCGNYLNKNVLSALDMISKKLPYDTINDDEKYLELIYENLSYYFGDGAVDAIRNAIDKCNNNKENLILLISKIKNYLNSDEIARQIYYIKEIRKMLDNSLPGFDFFVSNDGLNFSRITRNGFNDKFNYGLRTFISSNDGLYIGTANPFYGGQLWKLTET</sequence>
<dbReference type="AlphaFoldDB" id="A0A174G5F9"/>
<dbReference type="EMBL" id="CYZV01000031">
    <property type="protein sequence ID" value="CUO56378.1"/>
    <property type="molecule type" value="Genomic_DNA"/>
</dbReference>
<proteinExistence type="predicted"/>
<evidence type="ECO:0000313" key="2">
    <source>
        <dbReference type="Proteomes" id="UP000095558"/>
    </source>
</evidence>
<accession>A0A174G5F9</accession>
<evidence type="ECO:0000313" key="1">
    <source>
        <dbReference type="EMBL" id="CUO56378.1"/>
    </source>
</evidence>
<organism evidence="1 2">
    <name type="scientific">Clostridium disporicum</name>
    <dbReference type="NCBI Taxonomy" id="84024"/>
    <lineage>
        <taxon>Bacteria</taxon>
        <taxon>Bacillati</taxon>
        <taxon>Bacillota</taxon>
        <taxon>Clostridia</taxon>
        <taxon>Eubacteriales</taxon>
        <taxon>Clostridiaceae</taxon>
        <taxon>Clostridium</taxon>
    </lineage>
</organism>